<dbReference type="GO" id="GO:0032154">
    <property type="term" value="C:cleavage furrow"/>
    <property type="evidence" value="ECO:0007669"/>
    <property type="project" value="TreeGrafter"/>
</dbReference>
<evidence type="ECO:0000256" key="2">
    <source>
        <dbReference type="ARBA" id="ARBA00022833"/>
    </source>
</evidence>
<dbReference type="Gene3D" id="3.30.60.20">
    <property type="match status" value="1"/>
</dbReference>
<dbReference type="GO" id="GO:0000281">
    <property type="term" value="P:mitotic cytokinesis"/>
    <property type="evidence" value="ECO:0007669"/>
    <property type="project" value="TreeGrafter"/>
</dbReference>
<proteinExistence type="predicted"/>
<feature type="compositionally biased region" description="Polar residues" evidence="3">
    <location>
        <begin position="1"/>
        <end position="19"/>
    </location>
</feature>
<dbReference type="GO" id="GO:0007266">
    <property type="term" value="P:Rho protein signal transduction"/>
    <property type="evidence" value="ECO:0007669"/>
    <property type="project" value="TreeGrafter"/>
</dbReference>
<dbReference type="GO" id="GO:0005096">
    <property type="term" value="F:GTPase activator activity"/>
    <property type="evidence" value="ECO:0007669"/>
    <property type="project" value="TreeGrafter"/>
</dbReference>
<dbReference type="Proteomes" id="UP001201812">
    <property type="component" value="Unassembled WGS sequence"/>
</dbReference>
<evidence type="ECO:0000256" key="1">
    <source>
        <dbReference type="ARBA" id="ARBA00022723"/>
    </source>
</evidence>
<evidence type="ECO:0000256" key="3">
    <source>
        <dbReference type="SAM" id="MobiDB-lite"/>
    </source>
</evidence>
<dbReference type="SUPFAM" id="SSF57889">
    <property type="entry name" value="Cysteine-rich domain"/>
    <property type="match status" value="1"/>
</dbReference>
<comment type="caution">
    <text evidence="5">The sequence shown here is derived from an EMBL/GenBank/DDBJ whole genome shotgun (WGS) entry which is preliminary data.</text>
</comment>
<dbReference type="GO" id="GO:0097149">
    <property type="term" value="C:centralspindlin complex"/>
    <property type="evidence" value="ECO:0007669"/>
    <property type="project" value="TreeGrafter"/>
</dbReference>
<evidence type="ECO:0000259" key="4">
    <source>
        <dbReference type="PROSITE" id="PS50081"/>
    </source>
</evidence>
<dbReference type="GO" id="GO:0051256">
    <property type="term" value="P:mitotic spindle midzone assembly"/>
    <property type="evidence" value="ECO:0007669"/>
    <property type="project" value="TreeGrafter"/>
</dbReference>
<dbReference type="EMBL" id="JAKKPZ010000014">
    <property type="protein sequence ID" value="KAI1713984.1"/>
    <property type="molecule type" value="Genomic_DNA"/>
</dbReference>
<dbReference type="InterPro" id="IPR002219">
    <property type="entry name" value="PKC_DAG/PE"/>
</dbReference>
<keyword evidence="6" id="KW-1185">Reference proteome</keyword>
<dbReference type="CDD" id="cd20821">
    <property type="entry name" value="C1_MgcRacGAP"/>
    <property type="match status" value="1"/>
</dbReference>
<dbReference type="PANTHER" id="PTHR46199">
    <property type="entry name" value="RAC GTPASE-ACTIVATING PROTEIN 1"/>
    <property type="match status" value="1"/>
</dbReference>
<dbReference type="PROSITE" id="PS00479">
    <property type="entry name" value="ZF_DAG_PE_1"/>
    <property type="match status" value="1"/>
</dbReference>
<dbReference type="GO" id="GO:0005634">
    <property type="term" value="C:nucleus"/>
    <property type="evidence" value="ECO:0007669"/>
    <property type="project" value="TreeGrafter"/>
</dbReference>
<dbReference type="PROSITE" id="PS50081">
    <property type="entry name" value="ZF_DAG_PE_2"/>
    <property type="match status" value="1"/>
</dbReference>
<feature type="compositionally biased region" description="Polar residues" evidence="3">
    <location>
        <begin position="319"/>
        <end position="332"/>
    </location>
</feature>
<gene>
    <name evidence="5" type="ORF">DdX_08869</name>
</gene>
<keyword evidence="1" id="KW-0479">Metal-binding</keyword>
<evidence type="ECO:0000313" key="5">
    <source>
        <dbReference type="EMBL" id="KAI1713984.1"/>
    </source>
</evidence>
<keyword evidence="2" id="KW-0862">Zinc</keyword>
<dbReference type="GO" id="GO:0051233">
    <property type="term" value="C:spindle midzone"/>
    <property type="evidence" value="ECO:0007669"/>
    <property type="project" value="TreeGrafter"/>
</dbReference>
<feature type="domain" description="Phorbol-ester/DAG-type" evidence="4">
    <location>
        <begin position="66"/>
        <end position="115"/>
    </location>
</feature>
<accession>A0AAD4N750</accession>
<reference evidence="5" key="1">
    <citation type="submission" date="2022-01" db="EMBL/GenBank/DDBJ databases">
        <title>Genome Sequence Resource for Two Populations of Ditylenchus destructor, the Migratory Endoparasitic Phytonematode.</title>
        <authorList>
            <person name="Zhang H."/>
            <person name="Lin R."/>
            <person name="Xie B."/>
        </authorList>
    </citation>
    <scope>NUCLEOTIDE SEQUENCE</scope>
    <source>
        <strain evidence="5">BazhouSP</strain>
    </source>
</reference>
<dbReference type="SMART" id="SM00109">
    <property type="entry name" value="C1"/>
    <property type="match status" value="1"/>
</dbReference>
<protein>
    <submittedName>
        <fullName evidence="5">GTPase-activating protein RacGAP84C</fullName>
    </submittedName>
</protein>
<dbReference type="AlphaFoldDB" id="A0AAD4N750"/>
<dbReference type="SUPFAM" id="SSF48350">
    <property type="entry name" value="GTPase activation domain, GAP"/>
    <property type="match status" value="1"/>
</dbReference>
<dbReference type="GO" id="GO:0046872">
    <property type="term" value="F:metal ion binding"/>
    <property type="evidence" value="ECO:0007669"/>
    <property type="project" value="UniProtKB-KW"/>
</dbReference>
<dbReference type="GO" id="GO:0030496">
    <property type="term" value="C:midbody"/>
    <property type="evidence" value="ECO:0007669"/>
    <property type="project" value="TreeGrafter"/>
</dbReference>
<dbReference type="InterPro" id="IPR046349">
    <property type="entry name" value="C1-like_sf"/>
</dbReference>
<evidence type="ECO:0000313" key="6">
    <source>
        <dbReference type="Proteomes" id="UP001201812"/>
    </source>
</evidence>
<feature type="region of interest" description="Disordered" evidence="3">
    <location>
        <begin position="1"/>
        <end position="32"/>
    </location>
</feature>
<name>A0AAD4N750_9BILA</name>
<dbReference type="PANTHER" id="PTHR46199:SF3">
    <property type="entry name" value="RAC GTPASE-ACTIVATING PROTEIN 1"/>
    <property type="match status" value="1"/>
</dbReference>
<feature type="region of interest" description="Disordered" evidence="3">
    <location>
        <begin position="319"/>
        <end position="338"/>
    </location>
</feature>
<dbReference type="InterPro" id="IPR008936">
    <property type="entry name" value="Rho_GTPase_activation_prot"/>
</dbReference>
<organism evidence="5 6">
    <name type="scientific">Ditylenchus destructor</name>
    <dbReference type="NCBI Taxonomy" id="166010"/>
    <lineage>
        <taxon>Eukaryota</taxon>
        <taxon>Metazoa</taxon>
        <taxon>Ecdysozoa</taxon>
        <taxon>Nematoda</taxon>
        <taxon>Chromadorea</taxon>
        <taxon>Rhabditida</taxon>
        <taxon>Tylenchina</taxon>
        <taxon>Tylenchomorpha</taxon>
        <taxon>Sphaerularioidea</taxon>
        <taxon>Anguinidae</taxon>
        <taxon>Anguininae</taxon>
        <taxon>Ditylenchus</taxon>
    </lineage>
</organism>
<sequence>MPDSAKTSTSELNIPNRSVNYDDEGPTTKYPRRTPCSDLLNVSLRGADVPTSSNAGYETPGFDNRPHTFVVKRNFLRIICAVCEKTINFSVMAAKCQRCKGSFHEGCRIKAELPCIARKETPKSQASKGRRLRLGDYCPDSRPMVPPLIAYCTLHLDRNPSSDNPYNGEGVKSEMEDILRIFQKTRAFPKLDSAAKCGKDDQLEKMVRDLPTAHMDTLACICRHWSKYSNSYSDDSISTLLGPYVFRTDAGSEQSTPCLALKALIELPNSFWSGIINCDALSSEASRCNTPIRRNPSNVSTSSMLSITKQRPELRITRSRMSIISQTSTTDSGEGADD</sequence>